<dbReference type="InterPro" id="IPR020892">
    <property type="entry name" value="Cyclophilin-type_PPIase_CS"/>
</dbReference>
<feature type="compositionally biased region" description="Basic residues" evidence="6">
    <location>
        <begin position="351"/>
        <end position="360"/>
    </location>
</feature>
<evidence type="ECO:0000256" key="5">
    <source>
        <dbReference type="ARBA" id="ARBA00023235"/>
    </source>
</evidence>
<dbReference type="GO" id="GO:0003755">
    <property type="term" value="F:peptidyl-prolyl cis-trans isomerase activity"/>
    <property type="evidence" value="ECO:0007669"/>
    <property type="project" value="UniProtKB-KW"/>
</dbReference>
<feature type="non-terminal residue" evidence="8">
    <location>
        <position position="1"/>
    </location>
</feature>
<comment type="caution">
    <text evidence="8">The sequence shown here is derived from an EMBL/GenBank/DDBJ whole genome shotgun (WGS) entry which is preliminary data.</text>
</comment>
<dbReference type="EC" id="5.2.1.8" evidence="3"/>
<evidence type="ECO:0000256" key="4">
    <source>
        <dbReference type="ARBA" id="ARBA00023110"/>
    </source>
</evidence>
<proteinExistence type="inferred from homology"/>
<dbReference type="PANTHER" id="PTHR11071">
    <property type="entry name" value="PEPTIDYL-PROLYL CIS-TRANS ISOMERASE"/>
    <property type="match status" value="1"/>
</dbReference>
<dbReference type="PANTHER" id="PTHR11071:SF447">
    <property type="entry name" value="PEPTIDYL-PROLYL CIS-TRANS ISOMERASE CYP63"/>
    <property type="match status" value="1"/>
</dbReference>
<dbReference type="GO" id="GO:0016018">
    <property type="term" value="F:cyclosporin A binding"/>
    <property type="evidence" value="ECO:0007669"/>
    <property type="project" value="TreeGrafter"/>
</dbReference>
<evidence type="ECO:0000256" key="2">
    <source>
        <dbReference type="ARBA" id="ARBA00007365"/>
    </source>
</evidence>
<accession>A0AAD5BQ92</accession>
<comment type="similarity">
    <text evidence="2">Belongs to the cyclophilin-type PPIase family.</text>
</comment>
<dbReference type="CDD" id="cd01926">
    <property type="entry name" value="cyclophilin_ABH_like"/>
    <property type="match status" value="1"/>
</dbReference>
<feature type="compositionally biased region" description="Low complexity" evidence="6">
    <location>
        <begin position="330"/>
        <end position="345"/>
    </location>
</feature>
<feature type="compositionally biased region" description="Low complexity" evidence="6">
    <location>
        <begin position="261"/>
        <end position="279"/>
    </location>
</feature>
<dbReference type="FunFam" id="2.40.100.10:FF:000022">
    <property type="entry name" value="Peptidyl-prolyl cis-trans isomerase CYP95"/>
    <property type="match status" value="1"/>
</dbReference>
<reference evidence="8" key="1">
    <citation type="submission" date="2022-06" db="EMBL/GenBank/DDBJ databases">
        <title>Uncovering the hologenomic basis of an extraordinary plant invasion.</title>
        <authorList>
            <person name="Bieker V.C."/>
            <person name="Martin M.D."/>
            <person name="Gilbert T."/>
            <person name="Hodgins K."/>
            <person name="Battlay P."/>
            <person name="Petersen B."/>
            <person name="Wilson J."/>
        </authorList>
    </citation>
    <scope>NUCLEOTIDE SEQUENCE</scope>
    <source>
        <strain evidence="8">AA19_3_7</strain>
        <tissue evidence="8">Leaf</tissue>
    </source>
</reference>
<evidence type="ECO:0000256" key="6">
    <source>
        <dbReference type="SAM" id="MobiDB-lite"/>
    </source>
</evidence>
<dbReference type="SUPFAM" id="SSF50891">
    <property type="entry name" value="Cyclophilin-like"/>
    <property type="match status" value="1"/>
</dbReference>
<dbReference type="Pfam" id="PF00160">
    <property type="entry name" value="Pro_isomerase"/>
    <property type="match status" value="1"/>
</dbReference>
<dbReference type="PRINTS" id="PR00153">
    <property type="entry name" value="CSAPPISMRASE"/>
</dbReference>
<organism evidence="8 9">
    <name type="scientific">Ambrosia artemisiifolia</name>
    <name type="common">Common ragweed</name>
    <dbReference type="NCBI Taxonomy" id="4212"/>
    <lineage>
        <taxon>Eukaryota</taxon>
        <taxon>Viridiplantae</taxon>
        <taxon>Streptophyta</taxon>
        <taxon>Embryophyta</taxon>
        <taxon>Tracheophyta</taxon>
        <taxon>Spermatophyta</taxon>
        <taxon>Magnoliopsida</taxon>
        <taxon>eudicotyledons</taxon>
        <taxon>Gunneridae</taxon>
        <taxon>Pentapetalae</taxon>
        <taxon>asterids</taxon>
        <taxon>campanulids</taxon>
        <taxon>Asterales</taxon>
        <taxon>Asteraceae</taxon>
        <taxon>Asteroideae</taxon>
        <taxon>Heliantheae alliance</taxon>
        <taxon>Heliantheae</taxon>
        <taxon>Ambrosia</taxon>
    </lineage>
</organism>
<name>A0AAD5BQ92_AMBAR</name>
<evidence type="ECO:0000259" key="7">
    <source>
        <dbReference type="PROSITE" id="PS50072"/>
    </source>
</evidence>
<evidence type="ECO:0000256" key="1">
    <source>
        <dbReference type="ARBA" id="ARBA00000971"/>
    </source>
</evidence>
<dbReference type="GO" id="GO:0006457">
    <property type="term" value="P:protein folding"/>
    <property type="evidence" value="ECO:0007669"/>
    <property type="project" value="InterPro"/>
</dbReference>
<keyword evidence="5" id="KW-0413">Isomerase</keyword>
<dbReference type="InterPro" id="IPR029000">
    <property type="entry name" value="Cyclophilin-like_dom_sf"/>
</dbReference>
<keyword evidence="9" id="KW-1185">Reference proteome</keyword>
<dbReference type="EMBL" id="JAMZMK010011357">
    <property type="protein sequence ID" value="KAI7727507.1"/>
    <property type="molecule type" value="Genomic_DNA"/>
</dbReference>
<feature type="compositionally biased region" description="Basic and acidic residues" evidence="6">
    <location>
        <begin position="367"/>
        <end position="414"/>
    </location>
</feature>
<feature type="compositionally biased region" description="Basic residues" evidence="6">
    <location>
        <begin position="295"/>
        <end position="326"/>
    </location>
</feature>
<dbReference type="PROSITE" id="PS00170">
    <property type="entry name" value="CSA_PPIASE_1"/>
    <property type="match status" value="1"/>
</dbReference>
<feature type="compositionally biased region" description="Basic residues" evidence="6">
    <location>
        <begin position="241"/>
        <end position="259"/>
    </location>
</feature>
<dbReference type="GO" id="GO:0005737">
    <property type="term" value="C:cytoplasm"/>
    <property type="evidence" value="ECO:0007669"/>
    <property type="project" value="TreeGrafter"/>
</dbReference>
<feature type="region of interest" description="Disordered" evidence="6">
    <location>
        <begin position="214"/>
        <end position="443"/>
    </location>
</feature>
<evidence type="ECO:0000313" key="9">
    <source>
        <dbReference type="Proteomes" id="UP001206925"/>
    </source>
</evidence>
<evidence type="ECO:0000313" key="8">
    <source>
        <dbReference type="EMBL" id="KAI7727507.1"/>
    </source>
</evidence>
<gene>
    <name evidence="8" type="ORF">M8C21_026358</name>
</gene>
<dbReference type="AlphaFoldDB" id="A0AAD5BQ92"/>
<dbReference type="Proteomes" id="UP001206925">
    <property type="component" value="Unassembled WGS sequence"/>
</dbReference>
<dbReference type="PROSITE" id="PS50072">
    <property type="entry name" value="CSA_PPIASE_2"/>
    <property type="match status" value="1"/>
</dbReference>
<sequence length="443" mass="48726">IKAKITKEKNQPRISHFVIVLRRSPDLHCEEMSKKKNNPCVFLDISIDGSPVERLVIELFADVVPKTAENFRALCTGEKGVGSTTGKPLHYKGVVFHRIITGFMAQGGDFSKQNGTGGESIYGGKFADENFKLDHSGPGMLSMANSGPNTNGSQFFIIFKRQPHLDGKHVVFGKVVKGMETVKKIEQLGTQDGKPSGLVKITGCGEISEDKKNNAAESVKGKKKKTGKKAISSDDSSDGRVKKRRGSTVNDKRKKRRKYSSSESSSSDSDSESYSSESDSFSESDSDSSSSSDGRRRKKRSKKRNVKQNKNKRRGLTSKRSKRKSKRSSESSSESDSGSTSSSSSDDGKANRRRVAKAKTKLPSSSVRKEEPEAKLQKDNDSKKYESSDEKLEATLKDNKLVTNGNDKDVKSEKPSNSPHRHSDDSSKSRMGPWALTRVTEVL</sequence>
<evidence type="ECO:0000256" key="3">
    <source>
        <dbReference type="ARBA" id="ARBA00013194"/>
    </source>
</evidence>
<comment type="catalytic activity">
    <reaction evidence="1">
        <text>[protein]-peptidylproline (omega=180) = [protein]-peptidylproline (omega=0)</text>
        <dbReference type="Rhea" id="RHEA:16237"/>
        <dbReference type="Rhea" id="RHEA-COMP:10747"/>
        <dbReference type="Rhea" id="RHEA-COMP:10748"/>
        <dbReference type="ChEBI" id="CHEBI:83833"/>
        <dbReference type="ChEBI" id="CHEBI:83834"/>
        <dbReference type="EC" id="5.2.1.8"/>
    </reaction>
</comment>
<dbReference type="InterPro" id="IPR002130">
    <property type="entry name" value="Cyclophilin-type_PPIase_dom"/>
</dbReference>
<dbReference type="Gene3D" id="2.40.100.10">
    <property type="entry name" value="Cyclophilin-like"/>
    <property type="match status" value="1"/>
</dbReference>
<feature type="domain" description="PPIase cyclophilin-type" evidence="7">
    <location>
        <begin position="42"/>
        <end position="206"/>
    </location>
</feature>
<keyword evidence="4" id="KW-0697">Rotamase</keyword>
<protein>
    <recommendedName>
        <fullName evidence="3">peptidylprolyl isomerase</fullName>
        <ecNumber evidence="3">5.2.1.8</ecNumber>
    </recommendedName>
</protein>